<accession>A0A5E7MEE4</accession>
<dbReference type="EMBL" id="CABVIK010000013">
    <property type="protein sequence ID" value="VVP22927.1"/>
    <property type="molecule type" value="Genomic_DNA"/>
</dbReference>
<dbReference type="RefSeq" id="WP_154912843.1">
    <property type="nucleotide sequence ID" value="NZ_CABVIK010000013.1"/>
</dbReference>
<dbReference type="Proteomes" id="UP000349468">
    <property type="component" value="Unassembled WGS sequence"/>
</dbReference>
<dbReference type="AlphaFoldDB" id="A0A5E7MEE4"/>
<evidence type="ECO:0000313" key="2">
    <source>
        <dbReference type="Proteomes" id="UP000349468"/>
    </source>
</evidence>
<name>A0A5E7MEE4_PSEFL</name>
<organism evidence="1 2">
    <name type="scientific">Pseudomonas fluorescens</name>
    <dbReference type="NCBI Taxonomy" id="294"/>
    <lineage>
        <taxon>Bacteria</taxon>
        <taxon>Pseudomonadati</taxon>
        <taxon>Pseudomonadota</taxon>
        <taxon>Gammaproteobacteria</taxon>
        <taxon>Pseudomonadales</taxon>
        <taxon>Pseudomonadaceae</taxon>
        <taxon>Pseudomonas</taxon>
    </lineage>
</organism>
<evidence type="ECO:0000313" key="1">
    <source>
        <dbReference type="EMBL" id="VVP22927.1"/>
    </source>
</evidence>
<protein>
    <recommendedName>
        <fullName evidence="3">Guanylate cyclase domain-containing protein</fullName>
    </recommendedName>
</protein>
<reference evidence="1 2" key="1">
    <citation type="submission" date="2019-09" db="EMBL/GenBank/DDBJ databases">
        <authorList>
            <person name="Chandra G."/>
            <person name="Truman W A."/>
        </authorList>
    </citation>
    <scope>NUCLEOTIDE SEQUENCE [LARGE SCALE GENOMIC DNA]</scope>
    <source>
        <strain evidence="1">PS870</strain>
    </source>
</reference>
<sequence>MGKTIEYEKRLTLFIDFLGFSEIVKETVSDAEGLADLIDALNDASKIASLGDAADFMMTQFSDCIVISYKADRPAALFQLVNKLSLLVVSIADRGYLLRGGLTFGDLLHTDKIVVGPALLRAHELESTVASAPRVIIDPVAFDTVLTNPSYQHEPSEELEYVRSFLKQDTDGFWFFDYFSWGTVVEATGVDNLRYPEYLTTLSGLIERGLKNPSAKVLEKYIWMHKLYNVAREPFVDVPAEHSSHTTYPGYADTIAALPSLDQPASKAVEAIYKAKAQL</sequence>
<evidence type="ECO:0008006" key="3">
    <source>
        <dbReference type="Google" id="ProtNLM"/>
    </source>
</evidence>
<gene>
    <name evidence="1" type="ORF">PS870_03917</name>
</gene>
<proteinExistence type="predicted"/>